<dbReference type="GO" id="GO:0008168">
    <property type="term" value="F:methyltransferase activity"/>
    <property type="evidence" value="ECO:0007669"/>
    <property type="project" value="UniProtKB-KW"/>
</dbReference>
<gene>
    <name evidence="2" type="ORF">SAMN05660299_01024</name>
</gene>
<evidence type="ECO:0000259" key="1">
    <source>
        <dbReference type="Pfam" id="PF13649"/>
    </source>
</evidence>
<dbReference type="AlphaFoldDB" id="A0A1G9TV16"/>
<protein>
    <submittedName>
        <fullName evidence="2">tRNA (Cmo5U34)-methyltransferase</fullName>
    </submittedName>
</protein>
<keyword evidence="3" id="KW-1185">Reference proteome</keyword>
<dbReference type="PANTHER" id="PTHR44068:SF11">
    <property type="entry name" value="GERANYL DIPHOSPHATE 2-C-METHYLTRANSFERASE"/>
    <property type="match status" value="1"/>
</dbReference>
<dbReference type="Proteomes" id="UP000199309">
    <property type="component" value="Unassembled WGS sequence"/>
</dbReference>
<name>A0A1G9TV16_9FIRM</name>
<keyword evidence="2" id="KW-0489">Methyltransferase</keyword>
<dbReference type="InterPro" id="IPR050447">
    <property type="entry name" value="Erg6_SMT_methyltransf"/>
</dbReference>
<dbReference type="STRING" id="349095.SAMN05660299_01024"/>
<reference evidence="2 3" key="1">
    <citation type="submission" date="2016-10" db="EMBL/GenBank/DDBJ databases">
        <authorList>
            <person name="de Groot N.N."/>
        </authorList>
    </citation>
    <scope>NUCLEOTIDE SEQUENCE [LARGE SCALE GENOMIC DNA]</scope>
    <source>
        <strain evidence="2 3">DSM 16981</strain>
    </source>
</reference>
<keyword evidence="2" id="KW-0808">Transferase</keyword>
<dbReference type="EMBL" id="FNHQ01000008">
    <property type="protein sequence ID" value="SDM51630.1"/>
    <property type="molecule type" value="Genomic_DNA"/>
</dbReference>
<feature type="domain" description="Methyltransferase" evidence="1">
    <location>
        <begin position="47"/>
        <end position="141"/>
    </location>
</feature>
<dbReference type="Pfam" id="PF13649">
    <property type="entry name" value="Methyltransf_25"/>
    <property type="match status" value="1"/>
</dbReference>
<dbReference type="InterPro" id="IPR041698">
    <property type="entry name" value="Methyltransf_25"/>
</dbReference>
<dbReference type="SUPFAM" id="SSF53335">
    <property type="entry name" value="S-adenosyl-L-methionine-dependent methyltransferases"/>
    <property type="match status" value="1"/>
</dbReference>
<dbReference type="GO" id="GO:0032259">
    <property type="term" value="P:methylation"/>
    <property type="evidence" value="ECO:0007669"/>
    <property type="project" value="UniProtKB-KW"/>
</dbReference>
<evidence type="ECO:0000313" key="2">
    <source>
        <dbReference type="EMBL" id="SDM51630.1"/>
    </source>
</evidence>
<dbReference type="CDD" id="cd02440">
    <property type="entry name" value="AdoMet_MTases"/>
    <property type="match status" value="1"/>
</dbReference>
<dbReference type="Gene3D" id="3.40.50.150">
    <property type="entry name" value="Vaccinia Virus protein VP39"/>
    <property type="match status" value="1"/>
</dbReference>
<organism evidence="2 3">
    <name type="scientific">Megasphaera paucivorans</name>
    <dbReference type="NCBI Taxonomy" id="349095"/>
    <lineage>
        <taxon>Bacteria</taxon>
        <taxon>Bacillati</taxon>
        <taxon>Bacillota</taxon>
        <taxon>Negativicutes</taxon>
        <taxon>Veillonellales</taxon>
        <taxon>Veillonellaceae</taxon>
        <taxon>Megasphaera</taxon>
    </lineage>
</organism>
<dbReference type="RefSeq" id="WP_218118730.1">
    <property type="nucleotide sequence ID" value="NZ_FNHQ01000008.1"/>
</dbReference>
<accession>A0A1G9TV16</accession>
<dbReference type="InterPro" id="IPR029063">
    <property type="entry name" value="SAM-dependent_MTases_sf"/>
</dbReference>
<dbReference type="PANTHER" id="PTHR44068">
    <property type="entry name" value="ZGC:194242"/>
    <property type="match status" value="1"/>
</dbReference>
<evidence type="ECO:0000313" key="3">
    <source>
        <dbReference type="Proteomes" id="UP000199309"/>
    </source>
</evidence>
<proteinExistence type="predicted"/>
<sequence>MKLEKMDEFFDNRLYGYEEHQLNCIDSAKEFYTVTALQLPSAAGAVVLDLGCGTGLELNEYFHINPHAIVTGIDLAEGMLHVLQNKAFGNQVTLINGSYFDVPFGKNIYDAAVSVESLHHFTREQKVPLYKKLHQSLKKDGYFILTDYMADNDEIECRNFADFAKLKEEAGITNQAFYHYDTPLTLEHEKAALTAGGFSNVELLHTWQCTASLKAYR</sequence>